<dbReference type="Gene3D" id="3.40.1010.10">
    <property type="entry name" value="Cobalt-precorrin-4 Transmethylase, Domain 1"/>
    <property type="match status" value="1"/>
</dbReference>
<dbReference type="CDD" id="cd11529">
    <property type="entry name" value="NTP-PPase_MazG_Cterm"/>
    <property type="match status" value="1"/>
</dbReference>
<proteinExistence type="predicted"/>
<dbReference type="Gene3D" id="1.10.287.1080">
    <property type="entry name" value="MazG-like"/>
    <property type="match status" value="2"/>
</dbReference>
<dbReference type="RefSeq" id="WP_367780409.1">
    <property type="nucleotide sequence ID" value="NZ_JBFMIA010000018.1"/>
</dbReference>
<dbReference type="InterPro" id="IPR048015">
    <property type="entry name" value="NTP-PPase_MazG-like_N"/>
</dbReference>
<accession>A0ABV3Q6E4</accession>
<dbReference type="InterPro" id="IPR000878">
    <property type="entry name" value="4pyrrol_Mease"/>
</dbReference>
<dbReference type="InterPro" id="IPR035013">
    <property type="entry name" value="YabN_N"/>
</dbReference>
<dbReference type="PANTHER" id="PTHR30522">
    <property type="entry name" value="NUCLEOSIDE TRIPHOSPHATE PYROPHOSPHOHYDROLASE"/>
    <property type="match status" value="1"/>
</dbReference>
<dbReference type="Pfam" id="PF00590">
    <property type="entry name" value="TP_methylase"/>
    <property type="match status" value="1"/>
</dbReference>
<dbReference type="CDD" id="cd11723">
    <property type="entry name" value="YabN_N_like"/>
    <property type="match status" value="1"/>
</dbReference>
<keyword evidence="4" id="KW-1185">Reference proteome</keyword>
<dbReference type="SUPFAM" id="SSF53790">
    <property type="entry name" value="Tetrapyrrole methylase"/>
    <property type="match status" value="1"/>
</dbReference>
<dbReference type="InterPro" id="IPR048011">
    <property type="entry name" value="NTP-PPase_MazG-like_C"/>
</dbReference>
<dbReference type="GO" id="GO:0047429">
    <property type="term" value="F:nucleoside triphosphate diphosphatase activity"/>
    <property type="evidence" value="ECO:0007669"/>
    <property type="project" value="UniProtKB-EC"/>
</dbReference>
<feature type="domain" description="Tetrapyrrole methylase" evidence="1">
    <location>
        <begin position="7"/>
        <end position="206"/>
    </location>
</feature>
<dbReference type="NCBIfam" id="NF007113">
    <property type="entry name" value="PRK09562.1"/>
    <property type="match status" value="1"/>
</dbReference>
<comment type="caution">
    <text evidence="3">The sequence shown here is derived from an EMBL/GenBank/DDBJ whole genome shotgun (WGS) entry which is preliminary data.</text>
</comment>
<reference evidence="3 4" key="1">
    <citation type="journal article" date="1979" name="Int. J. Syst. Evol. Microbiol.">
        <title>Bacillus globisporus subsp. marinus subsp. nov.</title>
        <authorList>
            <person name="Liu H."/>
        </authorList>
    </citation>
    <scope>NUCLEOTIDE SEQUENCE [LARGE SCALE GENOMIC DNA]</scope>
    <source>
        <strain evidence="3 4">DSM 1297</strain>
    </source>
</reference>
<evidence type="ECO:0000259" key="2">
    <source>
        <dbReference type="Pfam" id="PF03819"/>
    </source>
</evidence>
<dbReference type="Pfam" id="PF03819">
    <property type="entry name" value="MazG"/>
    <property type="match status" value="2"/>
</dbReference>
<dbReference type="InterPro" id="IPR014777">
    <property type="entry name" value="4pyrrole_Mease_sub1"/>
</dbReference>
<dbReference type="InterPro" id="IPR004518">
    <property type="entry name" value="MazG-like_dom"/>
</dbReference>
<keyword evidence="3" id="KW-0378">Hydrolase</keyword>
<sequence>MTHRIEIIGLGAGDLDQLPLGVYKKLKSSTQVMARTLSHPVIEALQAEGVDFTSFDHVYEAHDRFEDVYQKIVENLVNRAKEVPVTYAVPGHPLVAEQTVQLLLSLQKEGKITVTVAGGQSFLDDLFTAVGIDPIEGFQLLDGTALHRDDLHVMQHVIVGQVYDAHVASEVKLTLMEKYPDEFPVTIVTAAGSSQQTMKTVPLFEIDHGMELSNLTSLYIPPMKEDELLYREFFKLRQIIEKLRSPEGCPWDREQTHESLKRYLIEEVYELLEAIDNDDIDHITEELGDVLLQVLLHAQIGEDNGYFTIQDVLHHVSEKMVRRHPHVFSDVTAKTADDVMKNWQMIKQEEKGISEEDRPLLKGIGAGQPALIQAMEIQKKAAKVGFDWDDSSGAWDKLEEEWQEFQEEVANGNKEESLKEFGDVLFALVNVSRFHNIYPEEALIMANQKFITRFSFVEKKVKESGKSFQSFNLGELDDFWKEAKKRGM</sequence>
<organism evidence="3 4">
    <name type="scientific">Jeotgalibacillus marinus</name>
    <dbReference type="NCBI Taxonomy" id="86667"/>
    <lineage>
        <taxon>Bacteria</taxon>
        <taxon>Bacillati</taxon>
        <taxon>Bacillota</taxon>
        <taxon>Bacilli</taxon>
        <taxon>Bacillales</taxon>
        <taxon>Caryophanaceae</taxon>
        <taxon>Jeotgalibacillus</taxon>
    </lineage>
</organism>
<dbReference type="Proteomes" id="UP001556040">
    <property type="component" value="Unassembled WGS sequence"/>
</dbReference>
<dbReference type="InterPro" id="IPR024180">
    <property type="entry name" value="Tetrapyrrole_Mease/MazG_pred"/>
</dbReference>
<dbReference type="PIRSF" id="PIRSF002845">
    <property type="entry name" value="Ttrprl_mtas_MazG"/>
    <property type="match status" value="1"/>
</dbReference>
<protein>
    <submittedName>
        <fullName evidence="3">Nucleoside triphosphate pyrophosphohydrolase</fullName>
        <ecNumber evidence="3">3.6.1.9</ecNumber>
    </submittedName>
</protein>
<dbReference type="InterPro" id="IPR035996">
    <property type="entry name" value="4pyrrol_Methylase_sf"/>
</dbReference>
<dbReference type="CDD" id="cd11528">
    <property type="entry name" value="NTP-PPase_MazG_Nterm"/>
    <property type="match status" value="1"/>
</dbReference>
<dbReference type="InterPro" id="IPR011551">
    <property type="entry name" value="NTP_PyrPHydrolase_MazG"/>
</dbReference>
<name>A0ABV3Q6E4_9BACL</name>
<dbReference type="EC" id="3.6.1.9" evidence="3"/>
<dbReference type="NCBIfam" id="TIGR00444">
    <property type="entry name" value="mazG"/>
    <property type="match status" value="1"/>
</dbReference>
<feature type="domain" description="NTP pyrophosphohydrolase MazG-like" evidence="2">
    <location>
        <begin position="255"/>
        <end position="328"/>
    </location>
</feature>
<feature type="domain" description="NTP pyrophosphohydrolase MazG-like" evidence="2">
    <location>
        <begin position="398"/>
        <end position="453"/>
    </location>
</feature>
<dbReference type="PANTHER" id="PTHR30522:SF0">
    <property type="entry name" value="NUCLEOSIDE TRIPHOSPHATE PYROPHOSPHOHYDROLASE"/>
    <property type="match status" value="1"/>
</dbReference>
<dbReference type="SUPFAM" id="SSF101386">
    <property type="entry name" value="all-alpha NTP pyrophosphatases"/>
    <property type="match status" value="2"/>
</dbReference>
<gene>
    <name evidence="3" type="primary">mazG</name>
    <name evidence="3" type="ORF">AB1471_14090</name>
</gene>
<dbReference type="EMBL" id="JBFMIA010000018">
    <property type="protein sequence ID" value="MEW9502921.1"/>
    <property type="molecule type" value="Genomic_DNA"/>
</dbReference>
<evidence type="ECO:0000313" key="4">
    <source>
        <dbReference type="Proteomes" id="UP001556040"/>
    </source>
</evidence>
<evidence type="ECO:0000259" key="1">
    <source>
        <dbReference type="Pfam" id="PF00590"/>
    </source>
</evidence>
<evidence type="ECO:0000313" key="3">
    <source>
        <dbReference type="EMBL" id="MEW9502921.1"/>
    </source>
</evidence>